<dbReference type="EMBL" id="OZ035834">
    <property type="protein sequence ID" value="CAL1576116.1"/>
    <property type="molecule type" value="Genomic_DNA"/>
</dbReference>
<dbReference type="Proteomes" id="UP001497482">
    <property type="component" value="Chromosome 12"/>
</dbReference>
<evidence type="ECO:0000256" key="1">
    <source>
        <dbReference type="ARBA" id="ARBA00004308"/>
    </source>
</evidence>
<evidence type="ECO:0000256" key="2">
    <source>
        <dbReference type="ARBA" id="ARBA00022553"/>
    </source>
</evidence>
<evidence type="ECO:0000256" key="4">
    <source>
        <dbReference type="ARBA" id="ARBA00023136"/>
    </source>
</evidence>
<comment type="subcellular location">
    <subcellularLocation>
        <location evidence="1">Endomembrane system</location>
    </subcellularLocation>
</comment>
<reference evidence="5 6" key="1">
    <citation type="submission" date="2024-04" db="EMBL/GenBank/DDBJ databases">
        <authorList>
            <person name="Waldvogel A.-M."/>
            <person name="Schoenle A."/>
        </authorList>
    </citation>
    <scope>NUCLEOTIDE SEQUENCE [LARGE SCALE GENOMIC DNA]</scope>
</reference>
<evidence type="ECO:0000313" key="6">
    <source>
        <dbReference type="Proteomes" id="UP001497482"/>
    </source>
</evidence>
<dbReference type="PANTHER" id="PTHR14514">
    <property type="entry name" value="PKA ANCHORING PROTEIN"/>
    <property type="match status" value="1"/>
</dbReference>
<name>A0AAV2JI84_KNICA</name>
<gene>
    <name evidence="5" type="ORF">KC01_LOCUS7569</name>
</gene>
<sequence>MRPDPLAKDPFTSVRVTAKYHGIKLEYQEHRHVALNLLNTIKTKLKLWRRPYLSSEGVRLLLQEWHGLYIFLTACLCDRMVRDGLRRYFSKKSAEKSISSSVSQSSLKKK</sequence>
<keyword evidence="4" id="KW-0472">Membrane</keyword>
<dbReference type="AlphaFoldDB" id="A0AAV2JI84"/>
<keyword evidence="2" id="KW-0597">Phosphoprotein</keyword>
<keyword evidence="3" id="KW-0677">Repeat</keyword>
<proteinExistence type="predicted"/>
<evidence type="ECO:0000256" key="3">
    <source>
        <dbReference type="ARBA" id="ARBA00022737"/>
    </source>
</evidence>
<accession>A0AAV2JI84</accession>
<dbReference type="PANTHER" id="PTHR14514:SF4">
    <property type="entry name" value="NESPRIN-2"/>
    <property type="match status" value="1"/>
</dbReference>
<evidence type="ECO:0000313" key="5">
    <source>
        <dbReference type="EMBL" id="CAL1576116.1"/>
    </source>
</evidence>
<organism evidence="5 6">
    <name type="scientific">Knipowitschia caucasica</name>
    <name type="common">Caucasian dwarf goby</name>
    <name type="synonym">Pomatoschistus caucasicus</name>
    <dbReference type="NCBI Taxonomy" id="637954"/>
    <lineage>
        <taxon>Eukaryota</taxon>
        <taxon>Metazoa</taxon>
        <taxon>Chordata</taxon>
        <taxon>Craniata</taxon>
        <taxon>Vertebrata</taxon>
        <taxon>Euteleostomi</taxon>
        <taxon>Actinopterygii</taxon>
        <taxon>Neopterygii</taxon>
        <taxon>Teleostei</taxon>
        <taxon>Neoteleostei</taxon>
        <taxon>Acanthomorphata</taxon>
        <taxon>Gobiaria</taxon>
        <taxon>Gobiiformes</taxon>
        <taxon>Gobioidei</taxon>
        <taxon>Gobiidae</taxon>
        <taxon>Gobiinae</taxon>
        <taxon>Knipowitschia</taxon>
    </lineage>
</organism>
<keyword evidence="6" id="KW-1185">Reference proteome</keyword>
<protein>
    <submittedName>
        <fullName evidence="5">Uncharacterized protein</fullName>
    </submittedName>
</protein>